<dbReference type="AlphaFoldDB" id="A0A1L3GE58"/>
<name>A0A1L3GE58_SYNAC</name>
<dbReference type="KEGG" id="pace:A6070_12410"/>
<dbReference type="Proteomes" id="UP000182264">
    <property type="component" value="Chromosome"/>
</dbReference>
<sequence length="84" mass="9436">MTKTLQNSGYAVEMFAADIDTSKERIEFIGDAFLFVERSKHKGSDATSFGSEPWHVQSVTNGSDIFEKLRVFQPIEKIPAIEPL</sequence>
<keyword evidence="2" id="KW-1185">Reference proteome</keyword>
<reference evidence="1 2" key="1">
    <citation type="journal article" date="2017" name="Genome Announc.">
        <title>Complete Genome Sequences of Two Acetylene-Fermenting Pelobacter acetylenicus Strains.</title>
        <authorList>
            <person name="Sutton J.M."/>
            <person name="Baesman S.M."/>
            <person name="Fierst J.L."/>
            <person name="Poret-Peterson A.T."/>
            <person name="Oremland R.S."/>
            <person name="Dunlap D.S."/>
            <person name="Akob D.M."/>
        </authorList>
    </citation>
    <scope>NUCLEOTIDE SEQUENCE [LARGE SCALE GENOMIC DNA]</scope>
    <source>
        <strain evidence="1 2">DSM 3247</strain>
    </source>
</reference>
<proteinExistence type="predicted"/>
<evidence type="ECO:0000313" key="2">
    <source>
        <dbReference type="Proteomes" id="UP000182264"/>
    </source>
</evidence>
<protein>
    <submittedName>
        <fullName evidence="1">Uncharacterized protein</fullName>
    </submittedName>
</protein>
<accession>A0A1L3GE58</accession>
<organism evidence="1 2">
    <name type="scientific">Syntrophotalea acetylenica</name>
    <name type="common">Pelobacter acetylenicus</name>
    <dbReference type="NCBI Taxonomy" id="29542"/>
    <lineage>
        <taxon>Bacteria</taxon>
        <taxon>Pseudomonadati</taxon>
        <taxon>Thermodesulfobacteriota</taxon>
        <taxon>Desulfuromonadia</taxon>
        <taxon>Desulfuromonadales</taxon>
        <taxon>Syntrophotaleaceae</taxon>
        <taxon>Syntrophotalea</taxon>
    </lineage>
</organism>
<evidence type="ECO:0000313" key="1">
    <source>
        <dbReference type="EMBL" id="APG24252.1"/>
    </source>
</evidence>
<dbReference type="EMBL" id="CP015518">
    <property type="protein sequence ID" value="APG24252.1"/>
    <property type="molecule type" value="Genomic_DNA"/>
</dbReference>
<gene>
    <name evidence="1" type="ORF">A7E75_03785</name>
</gene>